<name>A0A182YNU3_ANOST</name>
<reference evidence="3" key="2">
    <citation type="submission" date="2020-05" db="UniProtKB">
        <authorList>
            <consortium name="EnsemblMetazoa"/>
        </authorList>
    </citation>
    <scope>IDENTIFICATION</scope>
    <source>
        <strain evidence="3">Indian</strain>
    </source>
</reference>
<keyword evidence="1" id="KW-0862">Zinc</keyword>
<dbReference type="EC" id="3.4.13.19" evidence="1"/>
<dbReference type="PROSITE" id="PS00869">
    <property type="entry name" value="RENAL_DIPEPTIDASE_1"/>
    <property type="match status" value="2"/>
</dbReference>
<keyword evidence="1" id="KW-0325">Glycoprotein</keyword>
<dbReference type="PANTHER" id="PTHR10443">
    <property type="entry name" value="MICROSOMAL DIPEPTIDASE"/>
    <property type="match status" value="1"/>
</dbReference>
<keyword evidence="1" id="KW-0645">Protease</keyword>
<dbReference type="GO" id="GO:0006508">
    <property type="term" value="P:proteolysis"/>
    <property type="evidence" value="ECO:0007669"/>
    <property type="project" value="UniProtKB-KW"/>
</dbReference>
<keyword evidence="1" id="KW-0224">Dipeptidase</keyword>
<evidence type="ECO:0000313" key="4">
    <source>
        <dbReference type="Proteomes" id="UP000076408"/>
    </source>
</evidence>
<dbReference type="STRING" id="30069.A0A182YNU3"/>
<dbReference type="GO" id="GO:0070573">
    <property type="term" value="F:metallodipeptidase activity"/>
    <property type="evidence" value="ECO:0007669"/>
    <property type="project" value="InterPro"/>
</dbReference>
<dbReference type="InterPro" id="IPR032466">
    <property type="entry name" value="Metal_Hydrolase"/>
</dbReference>
<keyword evidence="1" id="KW-0336">GPI-anchor</keyword>
<proteinExistence type="inferred from homology"/>
<organism evidence="3 4">
    <name type="scientific">Anopheles stephensi</name>
    <name type="common">Indo-Pakistan malaria mosquito</name>
    <dbReference type="NCBI Taxonomy" id="30069"/>
    <lineage>
        <taxon>Eukaryota</taxon>
        <taxon>Metazoa</taxon>
        <taxon>Ecdysozoa</taxon>
        <taxon>Arthropoda</taxon>
        <taxon>Hexapoda</taxon>
        <taxon>Insecta</taxon>
        <taxon>Pterygota</taxon>
        <taxon>Neoptera</taxon>
        <taxon>Endopterygota</taxon>
        <taxon>Diptera</taxon>
        <taxon>Nematocera</taxon>
        <taxon>Culicoidea</taxon>
        <taxon>Culicidae</taxon>
        <taxon>Anophelinae</taxon>
        <taxon>Anopheles</taxon>
    </lineage>
</organism>
<dbReference type="OMA" id="LASERNC"/>
<comment type="catalytic activity">
    <reaction evidence="1">
        <text>an L-aminoacyl-L-amino acid + H2O = 2 an L-alpha-amino acid</text>
        <dbReference type="Rhea" id="RHEA:48940"/>
        <dbReference type="ChEBI" id="CHEBI:15377"/>
        <dbReference type="ChEBI" id="CHEBI:59869"/>
        <dbReference type="ChEBI" id="CHEBI:77460"/>
        <dbReference type="EC" id="3.4.13.19"/>
    </reaction>
</comment>
<keyword evidence="1" id="KW-1015">Disulfide bond</keyword>
<dbReference type="VEuPathDB" id="VectorBase:ASTEI10129"/>
<comment type="similarity">
    <text evidence="1">Belongs to the metallo-dependent hydrolases superfamily. Peptidase M19 family.</text>
</comment>
<dbReference type="Pfam" id="PF01244">
    <property type="entry name" value="Peptidase_M19"/>
    <property type="match status" value="3"/>
</dbReference>
<evidence type="ECO:0000313" key="3">
    <source>
        <dbReference type="EnsemblMetazoa" id="ASTEI10129-PA"/>
    </source>
</evidence>
<dbReference type="VEuPathDB" id="VectorBase:ASTEI20_045219"/>
<dbReference type="CDD" id="cd01301">
    <property type="entry name" value="rDP_like"/>
    <property type="match status" value="2"/>
</dbReference>
<comment type="subunit">
    <text evidence="1">Homodimer; disulfide-linked.</text>
</comment>
<dbReference type="SUPFAM" id="SSF51556">
    <property type="entry name" value="Metallo-dependent hydrolases"/>
    <property type="match status" value="3"/>
</dbReference>
<keyword evidence="1" id="KW-0479">Metal-binding</keyword>
<comment type="subcellular location">
    <subcellularLocation>
        <location evidence="1">Membrane</location>
        <topology evidence="1">Lipid-anchor</topology>
        <topology evidence="1">GPI-anchor</topology>
    </subcellularLocation>
</comment>
<dbReference type="InterPro" id="IPR008257">
    <property type="entry name" value="Pept_M19"/>
</dbReference>
<dbReference type="Gene3D" id="3.20.20.140">
    <property type="entry name" value="Metal-dependent hydrolases"/>
    <property type="match status" value="3"/>
</dbReference>
<dbReference type="InterPro" id="IPR000180">
    <property type="entry name" value="Dipep_AS"/>
</dbReference>
<keyword evidence="1" id="KW-0449">Lipoprotein</keyword>
<keyword evidence="1" id="KW-0482">Metalloprotease</keyword>
<keyword evidence="4" id="KW-1185">Reference proteome</keyword>
<protein>
    <recommendedName>
        <fullName evidence="1">Dipeptidase</fullName>
        <ecNumber evidence="1">3.4.13.19</ecNumber>
    </recommendedName>
</protein>
<dbReference type="PROSITE" id="PS51365">
    <property type="entry name" value="RENAL_DIPEPTIDASE_2"/>
    <property type="match status" value="3"/>
</dbReference>
<sequence>MVFIGKGYHVGKIDEELISAGSTSWETDLHEEEQILIVGHNQLATNVAKIENNSLREFDLHWDLRRHTVWSKINTSRTDLIRLRAGHVNGQLWYVGLNCTDSALEDVQTVFEQIDIMRRMFETLRQDLSLVTSVSELHTAILQGKIASLLAVKGGHSINSKLGLLRSLYALGVRCMSLASERNCCRWVDSAIVDMRDIGTADMRHDLSLWGRMVVWEMNRLGMIVDLAYASYGAALDVLHHSRAPVIFSNAGAYTINRHHLNVREDVLIPLATQGGLIMVSFDPKLLGGYTIDNVLEHLNYLREVIGPDHIGIGSGFDGFDSAIEGLEDVSKFPNLFAALAKGKYTDGEKFPPWTKDELRKLAGLNFLRVFHEVEQVKQELSGEQPLEDDVLSNKKLLTACVIAVVITICAIVVPIAVVNSYDEASPTPTKFSGREVLDEVPLIDGHNDLPFSIYQVERNLINHFNLDSNLKAHPVWAIVNTSHTDLPRLRQGKLGAQFWVAYIRCADTQYKDAVARTLEQIDVTKRIIRKYPNDFKYADSADGIMEAFREKKLASLIAVEGGHSIDSRLAVLRLFYELGVRYLTLTHSCNTPWADASPMDDVSPAPAPSQLTNLSAWGRHVIWEMNRLGMMIDISHVSYGVMRDVLQHSRAPVIFSHSSAHAVFEHHRNVQDDILWELGKKRGIVMVNFYPLFVGGNTIDDVINHLNHIRTITGVDHIGLGGDYNGVAVTPEGLEDVSKYPDLFDMLASGALRTGESFEPWTREDLQKLAGLNLLRVFREVERVRDSLSDEEPFEDLIPYEEFVRANVADQPCMSDIDMHKMMAHKKTLTMGVLILLGVVAVAIAVPIATNSDSDNSVVPQVNQLFGRTVLDEVPLIDGHNDLPWNLYNYERNQINRFELNTNLKEHPVWGPATNSHTDIPRLKAGKVGAQFWVAYVGCDNQYKDAVERTLEQIDVIKRMVRKYSDHMKYVTSTEGIMEAFQERKIGSLIAVEGGHSMDSRLAVLRMFYELGVRYMTLTHSCNTPWADASPIDDQPEATLRNVTDWGRNVLWEMNRLGMLIDISHVSHGVMVEVLEQTKAPVIFSHSSSYAVFRHHRNVQDDVLKQLVENNGIVMVNFYTGFIGGRSIDNVIEHLNYIKSVTGPDHIGLGGDFDGVPDVPEFLDDVSKYPDLFDLLADGTYKNGTTFTPWSREELRKLAGENLLRVFREVEQVRDSMVDVEPYEDLIPYQDFVDAGVAEQPCMSDMDIHKQ</sequence>
<keyword evidence="1" id="KW-0378">Hydrolase</keyword>
<dbReference type="VEuPathDB" id="VectorBase:ASTEI20_035297"/>
<dbReference type="Proteomes" id="UP000076408">
    <property type="component" value="Unassembled WGS sequence"/>
</dbReference>
<dbReference type="AlphaFoldDB" id="A0A182YNU3"/>
<keyword evidence="2" id="KW-0472">Membrane</keyword>
<evidence type="ECO:0000256" key="2">
    <source>
        <dbReference type="SAM" id="Phobius"/>
    </source>
</evidence>
<evidence type="ECO:0000256" key="1">
    <source>
        <dbReference type="RuleBase" id="RU341113"/>
    </source>
</evidence>
<dbReference type="VEuPathDB" id="VectorBase:ASTE006127"/>
<feature type="transmembrane region" description="Helical" evidence="2">
    <location>
        <begin position="397"/>
        <end position="419"/>
    </location>
</feature>
<dbReference type="EnsemblMetazoa" id="ASTEI10129-RA">
    <property type="protein sequence ID" value="ASTEI10129-PA"/>
    <property type="gene ID" value="ASTEI10129"/>
</dbReference>
<dbReference type="GO" id="GO:0098552">
    <property type="term" value="C:side of membrane"/>
    <property type="evidence" value="ECO:0007669"/>
    <property type="project" value="UniProtKB-KW"/>
</dbReference>
<feature type="transmembrane region" description="Helical" evidence="2">
    <location>
        <begin position="830"/>
        <end position="850"/>
    </location>
</feature>
<keyword evidence="2" id="KW-0812">Transmembrane</keyword>
<accession>A0A182YNU3</accession>
<reference evidence="4" key="1">
    <citation type="journal article" date="2014" name="Genome Biol.">
        <title>Genome analysis of a major urban malaria vector mosquito, Anopheles stephensi.</title>
        <authorList>
            <person name="Jiang X."/>
            <person name="Peery A."/>
            <person name="Hall A.B."/>
            <person name="Sharma A."/>
            <person name="Chen X.G."/>
            <person name="Waterhouse R.M."/>
            <person name="Komissarov A."/>
            <person name="Riehle M.M."/>
            <person name="Shouche Y."/>
            <person name="Sharakhova M.V."/>
            <person name="Lawson D."/>
            <person name="Pakpour N."/>
            <person name="Arensburger P."/>
            <person name="Davidson V.L."/>
            <person name="Eiglmeier K."/>
            <person name="Emrich S."/>
            <person name="George P."/>
            <person name="Kennedy R.C."/>
            <person name="Mane S.P."/>
            <person name="Maslen G."/>
            <person name="Oringanje C."/>
            <person name="Qi Y."/>
            <person name="Settlage R."/>
            <person name="Tojo M."/>
            <person name="Tubio J.M."/>
            <person name="Unger M.F."/>
            <person name="Wang B."/>
            <person name="Vernick K.D."/>
            <person name="Ribeiro J.M."/>
            <person name="James A.A."/>
            <person name="Michel K."/>
            <person name="Riehle M.A."/>
            <person name="Luckhart S."/>
            <person name="Sharakhov I.V."/>
            <person name="Tu Z."/>
        </authorList>
    </citation>
    <scope>NUCLEOTIDE SEQUENCE [LARGE SCALE GENOMIC DNA]</scope>
    <source>
        <strain evidence="4">Indian</strain>
    </source>
</reference>
<dbReference type="GO" id="GO:0046872">
    <property type="term" value="F:metal ion binding"/>
    <property type="evidence" value="ECO:0007669"/>
    <property type="project" value="UniProtKB-UniRule"/>
</dbReference>
<dbReference type="PANTHER" id="PTHR10443:SF45">
    <property type="entry name" value="DIPEPTIDASE"/>
    <property type="match status" value="1"/>
</dbReference>
<comment type="cofactor">
    <cofactor evidence="1">
        <name>Zn(2+)</name>
        <dbReference type="ChEBI" id="CHEBI:29105"/>
    </cofactor>
</comment>
<keyword evidence="2" id="KW-1133">Transmembrane helix</keyword>